<dbReference type="Proteomes" id="UP000075583">
    <property type="component" value="Unassembled WGS sequence"/>
</dbReference>
<gene>
    <name evidence="1" type="ORF">MB14_14975</name>
</gene>
<reference evidence="1" key="1">
    <citation type="submission" date="2016-01" db="EMBL/GenBank/DDBJ databases">
        <title>Genome sequencing of Roseivirga ehrenbergii KMM 6017.</title>
        <authorList>
            <person name="Selvaratnam C."/>
            <person name="Thevarajoo S."/>
            <person name="Goh K.M."/>
            <person name="Ee R."/>
            <person name="Chan K.-G."/>
            <person name="Chong C.S."/>
        </authorList>
    </citation>
    <scope>NUCLEOTIDE SEQUENCE [LARGE SCALE GENOMIC DNA]</scope>
    <source>
        <strain evidence="1">KMM 6017</strain>
    </source>
</reference>
<keyword evidence="2" id="KW-1185">Reference proteome</keyword>
<dbReference type="RefSeq" id="WP_062589686.1">
    <property type="nucleotide sequence ID" value="NZ_LQZQ01000003.1"/>
</dbReference>
<evidence type="ECO:0000313" key="2">
    <source>
        <dbReference type="Proteomes" id="UP000075583"/>
    </source>
</evidence>
<dbReference type="STRING" id="279360.MB14_14975"/>
<proteinExistence type="predicted"/>
<name>A0A150XQS0_ROSEK</name>
<organism evidence="1 2">
    <name type="scientific">Roseivirga ehrenbergii (strain DSM 102268 / JCM 13514 / KCTC 12282 / NCIMB 14502 / KMM 6017)</name>
    <dbReference type="NCBI Taxonomy" id="279360"/>
    <lineage>
        <taxon>Bacteria</taxon>
        <taxon>Pseudomonadati</taxon>
        <taxon>Bacteroidota</taxon>
        <taxon>Cytophagia</taxon>
        <taxon>Cytophagales</taxon>
        <taxon>Roseivirgaceae</taxon>
        <taxon>Roseivirga</taxon>
    </lineage>
</organism>
<sequence>MERSALTLIIILCFIFKVNGQEENVWYDAKVKFLDGREIVGTANYNTRYGVIQVKVGDKVETFLENKIQSMLLKKGQLEHDFRLVAIKSQHTGVKVILAELLYQSNNHYSLFIRHKAITEGTSYNVSPMVPMGVGPPTLTGYDIPIQTKVKYKPNLNSDSFVSVEDPMQKRSSRKTSFFLMIDYEGNIVPLTKGTFYEIHSDKKDELKKYIKSNLLSFRKKADLIKMIAYYDEISH</sequence>
<evidence type="ECO:0000313" key="1">
    <source>
        <dbReference type="EMBL" id="KYG81076.1"/>
    </source>
</evidence>
<accession>A0A150XQS0</accession>
<dbReference type="EMBL" id="LQZQ01000003">
    <property type="protein sequence ID" value="KYG81076.1"/>
    <property type="molecule type" value="Genomic_DNA"/>
</dbReference>
<comment type="caution">
    <text evidence="1">The sequence shown here is derived from an EMBL/GenBank/DDBJ whole genome shotgun (WGS) entry which is preliminary data.</text>
</comment>
<protein>
    <submittedName>
        <fullName evidence="1">Uncharacterized protein</fullName>
    </submittedName>
</protein>
<dbReference type="AlphaFoldDB" id="A0A150XQS0"/>